<feature type="compositionally biased region" description="Basic and acidic residues" evidence="1">
    <location>
        <begin position="308"/>
        <end position="318"/>
    </location>
</feature>
<feature type="region of interest" description="Disordered" evidence="1">
    <location>
        <begin position="226"/>
        <end position="255"/>
    </location>
</feature>
<dbReference type="RefSeq" id="XP_030369328.1">
    <property type="nucleotide sequence ID" value="XM_030513468.1"/>
</dbReference>
<feature type="chain" id="PRO_5027011476" evidence="2">
    <location>
        <begin position="24"/>
        <end position="453"/>
    </location>
</feature>
<evidence type="ECO:0000256" key="1">
    <source>
        <dbReference type="SAM" id="MobiDB-lite"/>
    </source>
</evidence>
<accession>A0A6J2T294</accession>
<organism evidence="3 4">
    <name type="scientific">Drosophila lebanonensis</name>
    <name type="common">Fruit fly</name>
    <name type="synonym">Scaptodrosophila lebanonensis</name>
    <dbReference type="NCBI Taxonomy" id="7225"/>
    <lineage>
        <taxon>Eukaryota</taxon>
        <taxon>Metazoa</taxon>
        <taxon>Ecdysozoa</taxon>
        <taxon>Arthropoda</taxon>
        <taxon>Hexapoda</taxon>
        <taxon>Insecta</taxon>
        <taxon>Pterygota</taxon>
        <taxon>Neoptera</taxon>
        <taxon>Endopterygota</taxon>
        <taxon>Diptera</taxon>
        <taxon>Brachycera</taxon>
        <taxon>Muscomorpha</taxon>
        <taxon>Ephydroidea</taxon>
        <taxon>Drosophilidae</taxon>
        <taxon>Scaptodrosophila</taxon>
    </lineage>
</organism>
<dbReference type="Proteomes" id="UP000504634">
    <property type="component" value="Unplaced"/>
</dbReference>
<protein>
    <submittedName>
        <fullName evidence="4">Uncharacterized protein LOC115620291</fullName>
    </submittedName>
</protein>
<keyword evidence="3" id="KW-1185">Reference proteome</keyword>
<feature type="signal peptide" evidence="2">
    <location>
        <begin position="1"/>
        <end position="23"/>
    </location>
</feature>
<reference evidence="4" key="1">
    <citation type="submission" date="2025-08" db="UniProtKB">
        <authorList>
            <consortium name="RefSeq"/>
        </authorList>
    </citation>
    <scope>IDENTIFICATION</scope>
    <source>
        <strain evidence="4">11010-0011.00</strain>
        <tissue evidence="4">Whole body</tissue>
    </source>
</reference>
<name>A0A6J2T294_DROLE</name>
<feature type="compositionally biased region" description="Polar residues" evidence="1">
    <location>
        <begin position="239"/>
        <end position="248"/>
    </location>
</feature>
<keyword evidence="2" id="KW-0732">Signal</keyword>
<gene>
    <name evidence="4" type="primary">LOC115620291</name>
</gene>
<feature type="region of interest" description="Disordered" evidence="1">
    <location>
        <begin position="300"/>
        <end position="335"/>
    </location>
</feature>
<dbReference type="GeneID" id="115620291"/>
<evidence type="ECO:0000313" key="3">
    <source>
        <dbReference type="Proteomes" id="UP000504634"/>
    </source>
</evidence>
<dbReference type="OrthoDB" id="371494at2759"/>
<dbReference type="AlphaFoldDB" id="A0A6J2T294"/>
<evidence type="ECO:0000256" key="2">
    <source>
        <dbReference type="SAM" id="SignalP"/>
    </source>
</evidence>
<evidence type="ECO:0000313" key="4">
    <source>
        <dbReference type="RefSeq" id="XP_030369328.1"/>
    </source>
</evidence>
<proteinExistence type="predicted"/>
<sequence>MANIIWHFLFVATSATIPIVCSGAAVEKISSMPIQLTSIAGKGVKAQVHDSYGHNNMAIETMLYDNRWAPEPPPSASRKQPYNSRYHYTTKFDENGGALVTKRRSYSESLDGGSAGGGGGGGIAAVLNGLTNLSGLGHISNGYGSVAPTRRETLAIASTKQEIPIYEEQHEDASIAALAVAANNLGSSDAGSGGDGGENNHQHSSAGVHTAIYDFPAGSSSGFLPSSYGTGTGSGTGNLDHNSWTPTTPKRDTLGEGVEYQSGHAHAFDKISVGNFLHHYEHNSGYDEHQHPLHAIAEAASSGPSEYQQHHNDGHDGEGPNYLPETAGNHAQLQHSHHTDIINYLPYPVVKKQHIPVEKPVPVPVSHAVIVPVRKPVPIHIPITKQVQVPVEQELKIPIERVVPYPVEKLVPVPVEKRLPYHVVKYVPIKIPKPFPVKVPVFKTVLHKVKGWW</sequence>